<dbReference type="InterPro" id="IPR009061">
    <property type="entry name" value="DNA-bd_dom_put_sf"/>
</dbReference>
<dbReference type="CDD" id="cd01109">
    <property type="entry name" value="HTH_YyaN"/>
    <property type="match status" value="1"/>
</dbReference>
<evidence type="ECO:0000259" key="3">
    <source>
        <dbReference type="PROSITE" id="PS50937"/>
    </source>
</evidence>
<dbReference type="PROSITE" id="PS50937">
    <property type="entry name" value="HTH_MERR_2"/>
    <property type="match status" value="1"/>
</dbReference>
<name>A0ABQ5JUE6_9LACO</name>
<gene>
    <name evidence="4" type="ORF">JCM31185_17340</name>
</gene>
<sequence length="125" mass="14324">MKTMKEITEALGLSADTIRYYERIGVLPSIPRNHAGNRVFDQTTVDWLIFIQNLKTAGLSLSGIIQYVTLAQKGDGTIQERKQILLEQRQQTEARIMRLQQTLQAINQKIEHYDQVITPVEAKNK</sequence>
<dbReference type="SUPFAM" id="SSF46955">
    <property type="entry name" value="Putative DNA-binding domain"/>
    <property type="match status" value="1"/>
</dbReference>
<feature type="coiled-coil region" evidence="2">
    <location>
        <begin position="82"/>
        <end position="116"/>
    </location>
</feature>
<dbReference type="InterPro" id="IPR047057">
    <property type="entry name" value="MerR_fam"/>
</dbReference>
<dbReference type="SMART" id="SM00422">
    <property type="entry name" value="HTH_MERR"/>
    <property type="match status" value="1"/>
</dbReference>
<evidence type="ECO:0000313" key="5">
    <source>
        <dbReference type="Proteomes" id="UP001628078"/>
    </source>
</evidence>
<dbReference type="Proteomes" id="UP001628078">
    <property type="component" value="Unassembled WGS sequence"/>
</dbReference>
<dbReference type="PANTHER" id="PTHR30204">
    <property type="entry name" value="REDOX-CYCLING DRUG-SENSING TRANSCRIPTIONAL ACTIVATOR SOXR"/>
    <property type="match status" value="1"/>
</dbReference>
<dbReference type="Pfam" id="PF13411">
    <property type="entry name" value="MerR_1"/>
    <property type="match status" value="1"/>
</dbReference>
<feature type="domain" description="HTH merR-type" evidence="3">
    <location>
        <begin position="1"/>
        <end position="70"/>
    </location>
</feature>
<protein>
    <submittedName>
        <fullName evidence="4">MerR family transcriptional regulator</fullName>
    </submittedName>
</protein>
<keyword evidence="2" id="KW-0175">Coiled coil</keyword>
<reference evidence="4 5" key="1">
    <citation type="submission" date="2022-03" db="EMBL/GenBank/DDBJ databases">
        <title>Draft genome sequence of Furfurilactobacillus curtus JCM 31185.</title>
        <authorList>
            <person name="Suzuki S."/>
            <person name="Endo A."/>
            <person name="Kajikawa A."/>
        </authorList>
    </citation>
    <scope>NUCLEOTIDE SEQUENCE [LARGE SCALE GENOMIC DNA]</scope>
    <source>
        <strain evidence="4 5">JCM 31185</strain>
    </source>
</reference>
<dbReference type="PRINTS" id="PR00040">
    <property type="entry name" value="HTHMERR"/>
</dbReference>
<evidence type="ECO:0000256" key="1">
    <source>
        <dbReference type="ARBA" id="ARBA00023125"/>
    </source>
</evidence>
<proteinExistence type="predicted"/>
<keyword evidence="1" id="KW-0238">DNA-binding</keyword>
<dbReference type="InterPro" id="IPR000551">
    <property type="entry name" value="MerR-type_HTH_dom"/>
</dbReference>
<organism evidence="4 5">
    <name type="scientific">Furfurilactobacillus curtus</name>
    <dbReference type="NCBI Taxonomy" id="1746200"/>
    <lineage>
        <taxon>Bacteria</taxon>
        <taxon>Bacillati</taxon>
        <taxon>Bacillota</taxon>
        <taxon>Bacilli</taxon>
        <taxon>Lactobacillales</taxon>
        <taxon>Lactobacillaceae</taxon>
        <taxon>Furfurilactobacillus</taxon>
    </lineage>
</organism>
<evidence type="ECO:0000256" key="2">
    <source>
        <dbReference type="SAM" id="Coils"/>
    </source>
</evidence>
<comment type="caution">
    <text evidence="4">The sequence shown here is derived from an EMBL/GenBank/DDBJ whole genome shotgun (WGS) entry which is preliminary data.</text>
</comment>
<keyword evidence="5" id="KW-1185">Reference proteome</keyword>
<dbReference type="PANTHER" id="PTHR30204:SF98">
    <property type="entry name" value="HTH-TYPE TRANSCRIPTIONAL REGULATOR ADHR"/>
    <property type="match status" value="1"/>
</dbReference>
<evidence type="ECO:0000313" key="4">
    <source>
        <dbReference type="EMBL" id="GKT06447.1"/>
    </source>
</evidence>
<dbReference type="EMBL" id="BQXO01000006">
    <property type="protein sequence ID" value="GKT06447.1"/>
    <property type="molecule type" value="Genomic_DNA"/>
</dbReference>
<accession>A0ABQ5JUE6</accession>
<dbReference type="Gene3D" id="1.10.1660.10">
    <property type="match status" value="1"/>
</dbReference>